<evidence type="ECO:0000256" key="9">
    <source>
        <dbReference type="ARBA" id="ARBA00022842"/>
    </source>
</evidence>
<dbReference type="UniPathway" id="UPA00378"/>
<comment type="similarity">
    <text evidence="4">Belongs to the UPP synthase family.</text>
</comment>
<dbReference type="GO" id="GO:0005789">
    <property type="term" value="C:endoplasmic reticulum membrane"/>
    <property type="evidence" value="ECO:0007669"/>
    <property type="project" value="UniProtKB-SubCell"/>
</dbReference>
<dbReference type="AlphaFoldDB" id="A0A2T9Y3X6"/>
<dbReference type="PANTHER" id="PTHR21528">
    <property type="entry name" value="DEHYDRODOLICHYL DIPHOSPHATE SYNTHASE COMPLEX SUBUNIT NUS1"/>
    <property type="match status" value="1"/>
</dbReference>
<keyword evidence="14" id="KW-1185">Reference proteome</keyword>
<keyword evidence="10" id="KW-1133">Transmembrane helix</keyword>
<dbReference type="EC" id="2.5.1.87" evidence="5"/>
<comment type="subcellular location">
    <subcellularLocation>
        <location evidence="2">Endoplasmic reticulum membrane</location>
    </subcellularLocation>
</comment>
<keyword evidence="6" id="KW-0808">Transferase</keyword>
<keyword evidence="8" id="KW-0256">Endoplasmic reticulum</keyword>
<dbReference type="OrthoDB" id="19639at2759"/>
<dbReference type="InterPro" id="IPR036424">
    <property type="entry name" value="UPP_synth-like_sf"/>
</dbReference>
<keyword evidence="11" id="KW-0472">Membrane</keyword>
<evidence type="ECO:0000256" key="4">
    <source>
        <dbReference type="ARBA" id="ARBA00005432"/>
    </source>
</evidence>
<dbReference type="GO" id="GO:0045547">
    <property type="term" value="F:ditrans,polycis-polyprenyl diphosphate synthase [(2E,6E)-farnesyl diphosphate specific] activity"/>
    <property type="evidence" value="ECO:0007669"/>
    <property type="project" value="UniProtKB-EC"/>
</dbReference>
<name>A0A2T9Y3X6_9FUNG</name>
<comment type="catalytic activity">
    <reaction evidence="12">
        <text>n isopentenyl diphosphate + (2E,6E)-farnesyl diphosphate = a di-trans,poly-cis-polyprenyl diphosphate + n diphosphate</text>
        <dbReference type="Rhea" id="RHEA:53008"/>
        <dbReference type="Rhea" id="RHEA-COMP:19494"/>
        <dbReference type="ChEBI" id="CHEBI:33019"/>
        <dbReference type="ChEBI" id="CHEBI:128769"/>
        <dbReference type="ChEBI" id="CHEBI:136960"/>
        <dbReference type="ChEBI" id="CHEBI:175763"/>
        <dbReference type="EC" id="2.5.1.87"/>
    </reaction>
</comment>
<evidence type="ECO:0000256" key="8">
    <source>
        <dbReference type="ARBA" id="ARBA00022824"/>
    </source>
</evidence>
<comment type="pathway">
    <text evidence="3">Protein modification; protein glycosylation.</text>
</comment>
<reference evidence="13 14" key="1">
    <citation type="journal article" date="2018" name="MBio">
        <title>Comparative Genomics Reveals the Core Gene Toolbox for the Fungus-Insect Symbiosis.</title>
        <authorList>
            <person name="Wang Y."/>
            <person name="Stata M."/>
            <person name="Wang W."/>
            <person name="Stajich J.E."/>
            <person name="White M.M."/>
            <person name="Moncalvo J.M."/>
        </authorList>
    </citation>
    <scope>NUCLEOTIDE SEQUENCE [LARGE SCALE GENOMIC DNA]</scope>
    <source>
        <strain evidence="13 14">AUS-77-4</strain>
    </source>
</reference>
<evidence type="ECO:0000256" key="10">
    <source>
        <dbReference type="ARBA" id="ARBA00022989"/>
    </source>
</evidence>
<sequence length="330" mass="38629">MMYLLYDTVFTALWRVLFYCRYIYCCLNHRIQTLYQIMFIWWNQFWIVHLTNFQKTKNTESRGLIVPGNKDKGTISFFNKTTTNKLEPIPNNNFVRIVSWEKTPNHLAVILPRKFEKLGTVSLEKSSYQKSSELLAYIDLRQEFLTAVQNLVLWSLMHEIKQLTLYCRNESLKIYLNKIIDNLRESVLKCAYTSNTNSKEHMKILLTCSNKLYYIIPGKADPKSDSNIEPNIQINLLSRNDGFPKIVQFTKNISLKISESSLISSLYEDEYNHSEPQAIIVFSSSVTLNDFPCWKLCQPEIIETISTDVTYTGFSFALYRYSKTVQRNGK</sequence>
<keyword evidence="7" id="KW-0812">Transmembrane</keyword>
<dbReference type="STRING" id="61424.A0A2T9Y3X6"/>
<dbReference type="InterPro" id="IPR038887">
    <property type="entry name" value="Nus1/NgBR"/>
</dbReference>
<evidence type="ECO:0000256" key="5">
    <source>
        <dbReference type="ARBA" id="ARBA00012596"/>
    </source>
</evidence>
<evidence type="ECO:0000256" key="1">
    <source>
        <dbReference type="ARBA" id="ARBA00001946"/>
    </source>
</evidence>
<evidence type="ECO:0000256" key="3">
    <source>
        <dbReference type="ARBA" id="ARBA00004922"/>
    </source>
</evidence>
<evidence type="ECO:0000256" key="11">
    <source>
        <dbReference type="ARBA" id="ARBA00023136"/>
    </source>
</evidence>
<dbReference type="PANTHER" id="PTHR21528:SF0">
    <property type="entry name" value="DEHYDRODOLICHYL DIPHOSPHATE SYNTHASE COMPLEX SUBUNIT NUS1"/>
    <property type="match status" value="1"/>
</dbReference>
<protein>
    <recommendedName>
        <fullName evidence="5">ditrans,polycis-polyprenyl diphosphate synthase [(2E,6E)-farnesyldiphosphate specific]</fullName>
        <ecNumber evidence="5">2.5.1.87</ecNumber>
    </recommendedName>
</protein>
<accession>A0A2T9Y3X6</accession>
<comment type="cofactor">
    <cofactor evidence="1">
        <name>Mg(2+)</name>
        <dbReference type="ChEBI" id="CHEBI:18420"/>
    </cofactor>
</comment>
<evidence type="ECO:0000256" key="2">
    <source>
        <dbReference type="ARBA" id="ARBA00004586"/>
    </source>
</evidence>
<dbReference type="SUPFAM" id="SSF64005">
    <property type="entry name" value="Undecaprenyl diphosphate synthase"/>
    <property type="match status" value="1"/>
</dbReference>
<comment type="caution">
    <text evidence="13">The sequence shown here is derived from an EMBL/GenBank/DDBJ whole genome shotgun (WGS) entry which is preliminary data.</text>
</comment>
<evidence type="ECO:0000256" key="6">
    <source>
        <dbReference type="ARBA" id="ARBA00022679"/>
    </source>
</evidence>
<gene>
    <name evidence="13" type="ORF">BB559_006251</name>
</gene>
<evidence type="ECO:0000313" key="14">
    <source>
        <dbReference type="Proteomes" id="UP000245699"/>
    </source>
</evidence>
<dbReference type="Proteomes" id="UP000245699">
    <property type="component" value="Unassembled WGS sequence"/>
</dbReference>
<dbReference type="GO" id="GO:1904423">
    <property type="term" value="C:dehydrodolichyl diphosphate synthase complex"/>
    <property type="evidence" value="ECO:0007669"/>
    <property type="project" value="InterPro"/>
</dbReference>
<keyword evidence="9" id="KW-0460">Magnesium</keyword>
<evidence type="ECO:0000256" key="12">
    <source>
        <dbReference type="ARBA" id="ARBA00047353"/>
    </source>
</evidence>
<proteinExistence type="inferred from homology"/>
<evidence type="ECO:0000256" key="7">
    <source>
        <dbReference type="ARBA" id="ARBA00022692"/>
    </source>
</evidence>
<evidence type="ECO:0000313" key="13">
    <source>
        <dbReference type="EMBL" id="PVU87052.1"/>
    </source>
</evidence>
<dbReference type="EMBL" id="MBFT01000804">
    <property type="protein sequence ID" value="PVU87052.1"/>
    <property type="molecule type" value="Genomic_DNA"/>
</dbReference>
<dbReference type="Gene3D" id="3.40.1180.10">
    <property type="entry name" value="Decaprenyl diphosphate synthase-like"/>
    <property type="match status" value="1"/>
</dbReference>
<organism evidence="13 14">
    <name type="scientific">Furculomyces boomerangus</name>
    <dbReference type="NCBI Taxonomy" id="61424"/>
    <lineage>
        <taxon>Eukaryota</taxon>
        <taxon>Fungi</taxon>
        <taxon>Fungi incertae sedis</taxon>
        <taxon>Zoopagomycota</taxon>
        <taxon>Kickxellomycotina</taxon>
        <taxon>Harpellomycetes</taxon>
        <taxon>Harpellales</taxon>
        <taxon>Harpellaceae</taxon>
        <taxon>Furculomyces</taxon>
    </lineage>
</organism>